<dbReference type="PANTHER" id="PTHR47506">
    <property type="entry name" value="TRANSCRIPTIONAL REGULATORY PROTEIN"/>
    <property type="match status" value="1"/>
</dbReference>
<protein>
    <submittedName>
        <fullName evidence="6">TetR/AcrR family transcriptional regulator</fullName>
    </submittedName>
</protein>
<dbReference type="Pfam" id="PF16925">
    <property type="entry name" value="TetR_C_13"/>
    <property type="match status" value="1"/>
</dbReference>
<keyword evidence="3" id="KW-0804">Transcription</keyword>
<dbReference type="RefSeq" id="WP_377581329.1">
    <property type="nucleotide sequence ID" value="NZ_JBHTKA010000007.1"/>
</dbReference>
<gene>
    <name evidence="6" type="ORF">ACFQ21_19240</name>
</gene>
<evidence type="ECO:0000259" key="5">
    <source>
        <dbReference type="PROSITE" id="PS50977"/>
    </source>
</evidence>
<dbReference type="InterPro" id="IPR009057">
    <property type="entry name" value="Homeodomain-like_sf"/>
</dbReference>
<dbReference type="SUPFAM" id="SSF46689">
    <property type="entry name" value="Homeodomain-like"/>
    <property type="match status" value="1"/>
</dbReference>
<keyword evidence="7" id="KW-1185">Reference proteome</keyword>
<evidence type="ECO:0000256" key="3">
    <source>
        <dbReference type="ARBA" id="ARBA00023163"/>
    </source>
</evidence>
<evidence type="ECO:0000256" key="2">
    <source>
        <dbReference type="ARBA" id="ARBA00023125"/>
    </source>
</evidence>
<proteinExistence type="predicted"/>
<organism evidence="6 7">
    <name type="scientific">Ohtaekwangia kribbensis</name>
    <dbReference type="NCBI Taxonomy" id="688913"/>
    <lineage>
        <taxon>Bacteria</taxon>
        <taxon>Pseudomonadati</taxon>
        <taxon>Bacteroidota</taxon>
        <taxon>Cytophagia</taxon>
        <taxon>Cytophagales</taxon>
        <taxon>Fulvivirgaceae</taxon>
        <taxon>Ohtaekwangia</taxon>
    </lineage>
</organism>
<feature type="domain" description="HTH tetR-type" evidence="5">
    <location>
        <begin position="5"/>
        <end position="65"/>
    </location>
</feature>
<dbReference type="EMBL" id="JBHTKA010000007">
    <property type="protein sequence ID" value="MFD1001472.1"/>
    <property type="molecule type" value="Genomic_DNA"/>
</dbReference>
<name>A0ABW3K8W4_9BACT</name>
<dbReference type="InterPro" id="IPR001647">
    <property type="entry name" value="HTH_TetR"/>
</dbReference>
<dbReference type="SUPFAM" id="SSF48498">
    <property type="entry name" value="Tetracyclin repressor-like, C-terminal domain"/>
    <property type="match status" value="1"/>
</dbReference>
<feature type="DNA-binding region" description="H-T-H motif" evidence="4">
    <location>
        <begin position="28"/>
        <end position="47"/>
    </location>
</feature>
<evidence type="ECO:0000256" key="4">
    <source>
        <dbReference type="PROSITE-ProRule" id="PRU00335"/>
    </source>
</evidence>
<evidence type="ECO:0000313" key="6">
    <source>
        <dbReference type="EMBL" id="MFD1001472.1"/>
    </source>
</evidence>
<keyword evidence="1" id="KW-0805">Transcription regulation</keyword>
<accession>A0ABW3K8W4</accession>
<dbReference type="Proteomes" id="UP001597112">
    <property type="component" value="Unassembled WGS sequence"/>
</dbReference>
<dbReference type="Gene3D" id="1.10.357.10">
    <property type="entry name" value="Tetracycline Repressor, domain 2"/>
    <property type="match status" value="1"/>
</dbReference>
<reference evidence="7" key="1">
    <citation type="journal article" date="2019" name="Int. J. Syst. Evol. Microbiol.">
        <title>The Global Catalogue of Microorganisms (GCM) 10K type strain sequencing project: providing services to taxonomists for standard genome sequencing and annotation.</title>
        <authorList>
            <consortium name="The Broad Institute Genomics Platform"/>
            <consortium name="The Broad Institute Genome Sequencing Center for Infectious Disease"/>
            <person name="Wu L."/>
            <person name="Ma J."/>
        </authorList>
    </citation>
    <scope>NUCLEOTIDE SEQUENCE [LARGE SCALE GENOMIC DNA]</scope>
    <source>
        <strain evidence="7">CCUG 58938</strain>
    </source>
</reference>
<evidence type="ECO:0000256" key="1">
    <source>
        <dbReference type="ARBA" id="ARBA00023015"/>
    </source>
</evidence>
<dbReference type="InterPro" id="IPR011075">
    <property type="entry name" value="TetR_C"/>
</dbReference>
<evidence type="ECO:0000313" key="7">
    <source>
        <dbReference type="Proteomes" id="UP001597112"/>
    </source>
</evidence>
<keyword evidence="2 4" id="KW-0238">DNA-binding</keyword>
<dbReference type="Pfam" id="PF00440">
    <property type="entry name" value="TetR_N"/>
    <property type="match status" value="1"/>
</dbReference>
<dbReference type="InterPro" id="IPR036271">
    <property type="entry name" value="Tet_transcr_reg_TetR-rel_C_sf"/>
</dbReference>
<dbReference type="PROSITE" id="PS50977">
    <property type="entry name" value="HTH_TETR_2"/>
    <property type="match status" value="1"/>
</dbReference>
<comment type="caution">
    <text evidence="6">The sequence shown here is derived from an EMBL/GenBank/DDBJ whole genome shotgun (WGS) entry which is preliminary data.</text>
</comment>
<dbReference type="PANTHER" id="PTHR47506:SF3">
    <property type="entry name" value="HTH-TYPE TRANSCRIPTIONAL REGULATOR LMRA"/>
    <property type="match status" value="1"/>
</dbReference>
<sequence>MTKSERTRQFIIEQSAAIINKKGVAGTAISDLMEATKLAKGGIYGNFENKDEICVEAFDYLTGLVARGLDSAIANKQTAREKLFALLDYYHDNLATSETGGCPLLNFGTEADDTNPELKQRVAKGIKRSQQRMIKLIEEGQAAGDFSKRTDASLFALKMFTMIEGAIFASRVTNNKAMMKSVVDMLKKEIDAL</sequence>